<protein>
    <submittedName>
        <fullName evidence="4">TetR family transcriptional regulator</fullName>
    </submittedName>
</protein>
<evidence type="ECO:0000256" key="1">
    <source>
        <dbReference type="ARBA" id="ARBA00023125"/>
    </source>
</evidence>
<evidence type="ECO:0000313" key="5">
    <source>
        <dbReference type="Proteomes" id="UP000621540"/>
    </source>
</evidence>
<feature type="DNA-binding region" description="H-T-H motif" evidence="2">
    <location>
        <begin position="31"/>
        <end position="50"/>
    </location>
</feature>
<dbReference type="InterPro" id="IPR039532">
    <property type="entry name" value="TetR_C_Firmicutes"/>
</dbReference>
<accession>A0ABR7I9T3</accession>
<evidence type="ECO:0000256" key="2">
    <source>
        <dbReference type="PROSITE-ProRule" id="PRU00335"/>
    </source>
</evidence>
<name>A0ABR7I9T3_9FIRM</name>
<dbReference type="InterPro" id="IPR009057">
    <property type="entry name" value="Homeodomain-like_sf"/>
</dbReference>
<dbReference type="PROSITE" id="PS50977">
    <property type="entry name" value="HTH_TETR_2"/>
    <property type="match status" value="1"/>
</dbReference>
<dbReference type="InterPro" id="IPR050624">
    <property type="entry name" value="HTH-type_Tx_Regulator"/>
</dbReference>
<dbReference type="SUPFAM" id="SSF46689">
    <property type="entry name" value="Homeodomain-like"/>
    <property type="match status" value="1"/>
</dbReference>
<dbReference type="RefSeq" id="WP_186981998.1">
    <property type="nucleotide sequence ID" value="NZ_JACOQH010000003.1"/>
</dbReference>
<dbReference type="EMBL" id="JACOQH010000003">
    <property type="protein sequence ID" value="MBC5753704.1"/>
    <property type="molecule type" value="Genomic_DNA"/>
</dbReference>
<dbReference type="Pfam" id="PF00440">
    <property type="entry name" value="TetR_N"/>
    <property type="match status" value="1"/>
</dbReference>
<evidence type="ECO:0000313" key="4">
    <source>
        <dbReference type="EMBL" id="MBC5753704.1"/>
    </source>
</evidence>
<organism evidence="4 5">
    <name type="scientific">Roseburia yibonii</name>
    <dbReference type="NCBI Taxonomy" id="2763063"/>
    <lineage>
        <taxon>Bacteria</taxon>
        <taxon>Bacillati</taxon>
        <taxon>Bacillota</taxon>
        <taxon>Clostridia</taxon>
        <taxon>Lachnospirales</taxon>
        <taxon>Lachnospiraceae</taxon>
        <taxon>Roseburia</taxon>
    </lineage>
</organism>
<sequence length="197" mass="23148">MTNEEVFFQTKKALSDALKKLMSQKAFSKITVSEIIRMCNVNRKTFYYHFEDIQALLKWMFEQEAIEIVKQYDLMVDYTEVISLVFDYAANNAYIVNCAYDSLGRNVLKRFFCQDFRGITETMVRHAEERLNIHVSDDFRSFLCHLYTEGIAGMLIDLFQHPSEFDQIKMTNYFSLIINPALPAVLTAYVEEQNNHK</sequence>
<dbReference type="InterPro" id="IPR001647">
    <property type="entry name" value="HTH_TetR"/>
</dbReference>
<keyword evidence="1 2" id="KW-0238">DNA-binding</keyword>
<dbReference type="Proteomes" id="UP000621540">
    <property type="component" value="Unassembled WGS sequence"/>
</dbReference>
<dbReference type="PANTHER" id="PTHR43479:SF7">
    <property type="entry name" value="TETR-FAMILY TRANSCRIPTIONAL REGULATOR"/>
    <property type="match status" value="1"/>
</dbReference>
<dbReference type="PANTHER" id="PTHR43479">
    <property type="entry name" value="ACREF/ENVCD OPERON REPRESSOR-RELATED"/>
    <property type="match status" value="1"/>
</dbReference>
<comment type="caution">
    <text evidence="4">The sequence shown here is derived from an EMBL/GenBank/DDBJ whole genome shotgun (WGS) entry which is preliminary data.</text>
</comment>
<evidence type="ECO:0000259" key="3">
    <source>
        <dbReference type="PROSITE" id="PS50977"/>
    </source>
</evidence>
<keyword evidence="5" id="KW-1185">Reference proteome</keyword>
<gene>
    <name evidence="4" type="ORF">H8Z76_06600</name>
</gene>
<dbReference type="Gene3D" id="1.10.357.10">
    <property type="entry name" value="Tetracycline Repressor, domain 2"/>
    <property type="match status" value="1"/>
</dbReference>
<feature type="domain" description="HTH tetR-type" evidence="3">
    <location>
        <begin position="8"/>
        <end position="68"/>
    </location>
</feature>
<reference evidence="4 5" key="1">
    <citation type="submission" date="2020-08" db="EMBL/GenBank/DDBJ databases">
        <title>Genome public.</title>
        <authorList>
            <person name="Liu C."/>
            <person name="Sun Q."/>
        </authorList>
    </citation>
    <scope>NUCLEOTIDE SEQUENCE [LARGE SCALE GENOMIC DNA]</scope>
    <source>
        <strain evidence="4 5">BX0805</strain>
    </source>
</reference>
<dbReference type="Pfam" id="PF14278">
    <property type="entry name" value="TetR_C_8"/>
    <property type="match status" value="1"/>
</dbReference>
<proteinExistence type="predicted"/>